<dbReference type="InterPro" id="IPR000731">
    <property type="entry name" value="SSD"/>
</dbReference>
<evidence type="ECO:0000313" key="9">
    <source>
        <dbReference type="Proteomes" id="UP000434580"/>
    </source>
</evidence>
<reference evidence="8 9" key="1">
    <citation type="submission" date="2019-11" db="EMBL/GenBank/DDBJ databases">
        <authorList>
            <person name="Holert J."/>
        </authorList>
    </citation>
    <scope>NUCLEOTIDE SEQUENCE [LARGE SCALE GENOMIC DNA]</scope>
    <source>
        <strain evidence="8">BC5_2</strain>
    </source>
</reference>
<evidence type="ECO:0000313" key="8">
    <source>
        <dbReference type="EMBL" id="CAA0112161.1"/>
    </source>
</evidence>
<sequence>MFFQRYANAVTRYPKLSLVLSAVLFLLFVFLARDVRLNNHFAALFSIDNEDNAYREFYREVFGADDGLLMAIVQLPDDDPTAMNQVFFSHLEVAVEKLEQTGNYNRVLSPVSTSVIRAGKDDEIIIDPLFADDEISDAMRLKLLRESPATGGRLVSIDHNTVAVIAEMPTDFDRFRKIQEPAEYFRSTMNGAFVDMPTVSVQFAGIPFTRIGILELMLRDLFLLVPLTALIVGLVSFLIFRSYAVVWITLLTTLFGLAATVGMMGINGDDVNQLTITFPVLLMVIIVANSTHFYHRYFRECQFGTDQQTAVSIVTTRVGKAAFLSCLTTAIGFYALMTADMKILRSFGLYLGSGVLVSYVGMMLIIPACLMLAKPKAGNISTFTGKDWVSRCVAYSTSVRGRRWVTAAGVASLLGGGWLGYHIEYDYFLKDMLAPDHPQVVAGEVAEQKLSGALPLEVSLLGEPGAFKQADVLKKMRQTGDWLHVKGFGDHALSMADIVQSLNHAISGDNAIPDSNEAVAQLLLLAEGSSDAILEQLVNFDYSHARIRVNGSDLGADYLVTVKAEFNEYTETLFAGTGVKARMTGEAPVAYEGMNKLSRELLESVLMALVFIVITIQLVFRDWRLSLGSVFPNILPVILGLAFYALSGQSLNPLPGIAFCIAIGIAVDDTVHLFARFNEELQAGKPRVQAIIDAVDEVKGALIISSGILTCGFLVFLISGFSWNRDLGWLGAALIVIALFADLVFTPAVLSFGDARKDKV</sequence>
<dbReference type="OrthoDB" id="9803781at2"/>
<evidence type="ECO:0000256" key="5">
    <source>
        <dbReference type="ARBA" id="ARBA00023136"/>
    </source>
</evidence>
<organism evidence="8 9">
    <name type="scientific">BD1-7 clade bacterium</name>
    <dbReference type="NCBI Taxonomy" id="2029982"/>
    <lineage>
        <taxon>Bacteria</taxon>
        <taxon>Pseudomonadati</taxon>
        <taxon>Pseudomonadota</taxon>
        <taxon>Gammaproteobacteria</taxon>
        <taxon>Cellvibrionales</taxon>
        <taxon>Spongiibacteraceae</taxon>
        <taxon>BD1-7 clade</taxon>
    </lineage>
</organism>
<accession>A0A5S9Q293</accession>
<evidence type="ECO:0000256" key="3">
    <source>
        <dbReference type="ARBA" id="ARBA00022692"/>
    </source>
</evidence>
<feature type="transmembrane region" description="Helical" evidence="6">
    <location>
        <begin position="626"/>
        <end position="646"/>
    </location>
</feature>
<dbReference type="AlphaFoldDB" id="A0A5S9Q293"/>
<dbReference type="InterPro" id="IPR050545">
    <property type="entry name" value="Mycobact_MmpL"/>
</dbReference>
<keyword evidence="2" id="KW-1003">Cell membrane</keyword>
<feature type="domain" description="SSD" evidence="7">
    <location>
        <begin position="250"/>
        <end position="372"/>
    </location>
</feature>
<feature type="transmembrane region" description="Helical" evidence="6">
    <location>
        <begin position="318"/>
        <end position="337"/>
    </location>
</feature>
<evidence type="ECO:0000256" key="4">
    <source>
        <dbReference type="ARBA" id="ARBA00022989"/>
    </source>
</evidence>
<keyword evidence="5 6" id="KW-0472">Membrane</keyword>
<gene>
    <name evidence="8" type="primary">mdtC_2</name>
    <name evidence="8" type="ORF">DPBNPPHM_01569</name>
</gene>
<dbReference type="PROSITE" id="PS50156">
    <property type="entry name" value="SSD"/>
    <property type="match status" value="2"/>
</dbReference>
<feature type="transmembrane region" description="Helical" evidence="6">
    <location>
        <begin position="729"/>
        <end position="750"/>
    </location>
</feature>
<dbReference type="PANTHER" id="PTHR33406">
    <property type="entry name" value="MEMBRANE PROTEIN MJ1562-RELATED"/>
    <property type="match status" value="1"/>
</dbReference>
<dbReference type="PANTHER" id="PTHR33406:SF12">
    <property type="entry name" value="BLR2997 PROTEIN"/>
    <property type="match status" value="1"/>
</dbReference>
<evidence type="ECO:0000259" key="7">
    <source>
        <dbReference type="PROSITE" id="PS50156"/>
    </source>
</evidence>
<evidence type="ECO:0000256" key="1">
    <source>
        <dbReference type="ARBA" id="ARBA00004651"/>
    </source>
</evidence>
<feature type="transmembrane region" description="Helical" evidence="6">
    <location>
        <begin position="221"/>
        <end position="240"/>
    </location>
</feature>
<dbReference type="EMBL" id="CACSII010000016">
    <property type="protein sequence ID" value="CAA0112161.1"/>
    <property type="molecule type" value="Genomic_DNA"/>
</dbReference>
<evidence type="ECO:0000256" key="2">
    <source>
        <dbReference type="ARBA" id="ARBA00022475"/>
    </source>
</evidence>
<protein>
    <submittedName>
        <fullName evidence="8">Multidrug resistance protein MdtC</fullName>
    </submittedName>
</protein>
<dbReference type="SUPFAM" id="SSF82866">
    <property type="entry name" value="Multidrug efflux transporter AcrB transmembrane domain"/>
    <property type="match status" value="2"/>
</dbReference>
<feature type="transmembrane region" description="Helical" evidence="6">
    <location>
        <begin position="349"/>
        <end position="373"/>
    </location>
</feature>
<feature type="transmembrane region" description="Helical" evidence="6">
    <location>
        <begin position="601"/>
        <end position="620"/>
    </location>
</feature>
<dbReference type="Gene3D" id="1.20.1640.10">
    <property type="entry name" value="Multidrug efflux transporter AcrB transmembrane domain"/>
    <property type="match status" value="2"/>
</dbReference>
<dbReference type="GO" id="GO:0005886">
    <property type="term" value="C:plasma membrane"/>
    <property type="evidence" value="ECO:0007669"/>
    <property type="project" value="UniProtKB-SubCell"/>
</dbReference>
<comment type="subcellular location">
    <subcellularLocation>
        <location evidence="1">Cell membrane</location>
        <topology evidence="1">Multi-pass membrane protein</topology>
    </subcellularLocation>
</comment>
<keyword evidence="4 6" id="KW-1133">Transmembrane helix</keyword>
<evidence type="ECO:0000256" key="6">
    <source>
        <dbReference type="SAM" id="Phobius"/>
    </source>
</evidence>
<feature type="transmembrane region" description="Helical" evidence="6">
    <location>
        <begin position="701"/>
        <end position="723"/>
    </location>
</feature>
<dbReference type="InterPro" id="IPR004869">
    <property type="entry name" value="MMPL_dom"/>
</dbReference>
<name>A0A5S9Q293_9GAMM</name>
<proteinExistence type="predicted"/>
<feature type="transmembrane region" description="Helical" evidence="6">
    <location>
        <begin position="245"/>
        <end position="266"/>
    </location>
</feature>
<dbReference type="Pfam" id="PF03176">
    <property type="entry name" value="MMPL"/>
    <property type="match status" value="2"/>
</dbReference>
<keyword evidence="3 6" id="KW-0812">Transmembrane</keyword>
<feature type="domain" description="SSD" evidence="7">
    <location>
        <begin position="625"/>
        <end position="752"/>
    </location>
</feature>
<feature type="transmembrane region" description="Helical" evidence="6">
    <location>
        <begin position="278"/>
        <end position="297"/>
    </location>
</feature>
<dbReference type="Proteomes" id="UP000434580">
    <property type="component" value="Unassembled WGS sequence"/>
</dbReference>